<accession>A0A6A6DQF6</accession>
<dbReference type="Proteomes" id="UP000800200">
    <property type="component" value="Unassembled WGS sequence"/>
</dbReference>
<evidence type="ECO:0000313" key="3">
    <source>
        <dbReference type="Proteomes" id="UP000800200"/>
    </source>
</evidence>
<keyword evidence="1" id="KW-0175">Coiled coil</keyword>
<name>A0A6A6DQF6_9PEZI</name>
<proteinExistence type="predicted"/>
<feature type="coiled-coil region" evidence="1">
    <location>
        <begin position="293"/>
        <end position="320"/>
    </location>
</feature>
<reference evidence="2" key="1">
    <citation type="journal article" date="2020" name="Stud. Mycol.">
        <title>101 Dothideomycetes genomes: a test case for predicting lifestyles and emergence of pathogens.</title>
        <authorList>
            <person name="Haridas S."/>
            <person name="Albert R."/>
            <person name="Binder M."/>
            <person name="Bloem J."/>
            <person name="Labutti K."/>
            <person name="Salamov A."/>
            <person name="Andreopoulos B."/>
            <person name="Baker S."/>
            <person name="Barry K."/>
            <person name="Bills G."/>
            <person name="Bluhm B."/>
            <person name="Cannon C."/>
            <person name="Castanera R."/>
            <person name="Culley D."/>
            <person name="Daum C."/>
            <person name="Ezra D."/>
            <person name="Gonzalez J."/>
            <person name="Henrissat B."/>
            <person name="Kuo A."/>
            <person name="Liang C."/>
            <person name="Lipzen A."/>
            <person name="Lutzoni F."/>
            <person name="Magnuson J."/>
            <person name="Mondo S."/>
            <person name="Nolan M."/>
            <person name="Ohm R."/>
            <person name="Pangilinan J."/>
            <person name="Park H.-J."/>
            <person name="Ramirez L."/>
            <person name="Alfaro M."/>
            <person name="Sun H."/>
            <person name="Tritt A."/>
            <person name="Yoshinaga Y."/>
            <person name="Zwiers L.-H."/>
            <person name="Turgeon B."/>
            <person name="Goodwin S."/>
            <person name="Spatafora J."/>
            <person name="Crous P."/>
            <person name="Grigoriev I."/>
        </authorList>
    </citation>
    <scope>NUCLEOTIDE SEQUENCE</scope>
    <source>
        <strain evidence="2">CBS 207.26</strain>
    </source>
</reference>
<evidence type="ECO:0000256" key="1">
    <source>
        <dbReference type="SAM" id="Coils"/>
    </source>
</evidence>
<organism evidence="2 3">
    <name type="scientific">Zopfia rhizophila CBS 207.26</name>
    <dbReference type="NCBI Taxonomy" id="1314779"/>
    <lineage>
        <taxon>Eukaryota</taxon>
        <taxon>Fungi</taxon>
        <taxon>Dikarya</taxon>
        <taxon>Ascomycota</taxon>
        <taxon>Pezizomycotina</taxon>
        <taxon>Dothideomycetes</taxon>
        <taxon>Dothideomycetes incertae sedis</taxon>
        <taxon>Zopfiaceae</taxon>
        <taxon>Zopfia</taxon>
    </lineage>
</organism>
<sequence length="323" mass="37366">MPQFLDLPRELRDMIYLAVITAEVPQPTLGKVHWMSEFQWVFEPQSSSRGEYGCGYSLDQAPQTCANLLACNRQIYTEMGEIIQIAKRKDMVRVKLDCIAEDECLHYFTWMAIPLVKTSTNVGGRSRTISSWADRMMDRYLTCPYRLLSSGCLAGRSSSTLISQLWVDVRLFGDRSRKWFRNSNPPDRTSWAICAALKQVLEKGPNFSTWKNSGNTTTVDELVLNIVPQPSIPKERYLPEDFPIGEMRDGVVHPRTVAKELVDVWNRIWSAEDFKGGFYWSLIERIKRVKVCINEETFRVRELRAELERGQEEQRRIAARVGW</sequence>
<dbReference type="EMBL" id="ML994657">
    <property type="protein sequence ID" value="KAF2180612.1"/>
    <property type="molecule type" value="Genomic_DNA"/>
</dbReference>
<protein>
    <submittedName>
        <fullName evidence="2">Uncharacterized protein</fullName>
    </submittedName>
</protein>
<keyword evidence="3" id="KW-1185">Reference proteome</keyword>
<gene>
    <name evidence="2" type="ORF">K469DRAFT_714613</name>
</gene>
<evidence type="ECO:0000313" key="2">
    <source>
        <dbReference type="EMBL" id="KAF2180612.1"/>
    </source>
</evidence>
<dbReference type="OrthoDB" id="2823490at2759"/>
<dbReference type="AlphaFoldDB" id="A0A6A6DQF6"/>